<feature type="compositionally biased region" description="Low complexity" evidence="6">
    <location>
        <begin position="14"/>
        <end position="27"/>
    </location>
</feature>
<feature type="compositionally biased region" description="Low complexity" evidence="6">
    <location>
        <begin position="201"/>
        <end position="219"/>
    </location>
</feature>
<keyword evidence="2" id="KW-0677">Repeat</keyword>
<evidence type="ECO:0000256" key="4">
    <source>
        <dbReference type="ARBA" id="ARBA00022833"/>
    </source>
</evidence>
<feature type="compositionally biased region" description="Low complexity" evidence="6">
    <location>
        <begin position="36"/>
        <end position="48"/>
    </location>
</feature>
<dbReference type="GO" id="GO:0000981">
    <property type="term" value="F:DNA-binding transcription factor activity, RNA polymerase II-specific"/>
    <property type="evidence" value="ECO:0007669"/>
    <property type="project" value="TreeGrafter"/>
</dbReference>
<evidence type="ECO:0000313" key="9">
    <source>
        <dbReference type="Proteomes" id="UP000827284"/>
    </source>
</evidence>
<dbReference type="InterPro" id="IPR036236">
    <property type="entry name" value="Znf_C2H2_sf"/>
</dbReference>
<feature type="compositionally biased region" description="Low complexity" evidence="6">
    <location>
        <begin position="602"/>
        <end position="613"/>
    </location>
</feature>
<feature type="region of interest" description="Disordered" evidence="6">
    <location>
        <begin position="274"/>
        <end position="379"/>
    </location>
</feature>
<dbReference type="InterPro" id="IPR013087">
    <property type="entry name" value="Znf_C2H2_type"/>
</dbReference>
<protein>
    <recommendedName>
        <fullName evidence="7">C2H2-type domain-containing protein</fullName>
    </recommendedName>
</protein>
<feature type="region of interest" description="Disordered" evidence="6">
    <location>
        <begin position="1"/>
        <end position="51"/>
    </location>
</feature>
<proteinExistence type="predicted"/>
<feature type="compositionally biased region" description="Polar residues" evidence="6">
    <location>
        <begin position="489"/>
        <end position="528"/>
    </location>
</feature>
<feature type="compositionally biased region" description="Polar residues" evidence="6">
    <location>
        <begin position="187"/>
        <end position="196"/>
    </location>
</feature>
<dbReference type="SMART" id="SM00355">
    <property type="entry name" value="ZnF_C2H2"/>
    <property type="match status" value="2"/>
</dbReference>
<gene>
    <name evidence="8" type="ORF">EMPS_09526</name>
</gene>
<keyword evidence="3 5" id="KW-0863">Zinc-finger</keyword>
<evidence type="ECO:0000256" key="3">
    <source>
        <dbReference type="ARBA" id="ARBA00022771"/>
    </source>
</evidence>
<dbReference type="GO" id="GO:0005667">
    <property type="term" value="C:transcription regulator complex"/>
    <property type="evidence" value="ECO:0007669"/>
    <property type="project" value="TreeGrafter"/>
</dbReference>
<evidence type="ECO:0000256" key="6">
    <source>
        <dbReference type="SAM" id="MobiDB-lite"/>
    </source>
</evidence>
<dbReference type="GO" id="GO:0008270">
    <property type="term" value="F:zinc ion binding"/>
    <property type="evidence" value="ECO:0007669"/>
    <property type="project" value="UniProtKB-KW"/>
</dbReference>
<dbReference type="Pfam" id="PF00096">
    <property type="entry name" value="zf-C2H2"/>
    <property type="match status" value="2"/>
</dbReference>
<feature type="domain" description="C2H2-type" evidence="7">
    <location>
        <begin position="251"/>
        <end position="280"/>
    </location>
</feature>
<dbReference type="FunFam" id="3.30.160.60:FF:000125">
    <property type="entry name" value="Putative zinc finger protein 143"/>
    <property type="match status" value="1"/>
</dbReference>
<dbReference type="PROSITE" id="PS00028">
    <property type="entry name" value="ZINC_FINGER_C2H2_1"/>
    <property type="match status" value="2"/>
</dbReference>
<name>A0A9P3M0G7_9FUNG</name>
<dbReference type="OrthoDB" id="6365676at2759"/>
<feature type="compositionally biased region" description="Polar residues" evidence="6">
    <location>
        <begin position="639"/>
        <end position="653"/>
    </location>
</feature>
<dbReference type="Gene3D" id="3.30.160.60">
    <property type="entry name" value="Classic Zinc Finger"/>
    <property type="match status" value="2"/>
</dbReference>
<feature type="region of interest" description="Disordered" evidence="6">
    <location>
        <begin position="138"/>
        <end position="222"/>
    </location>
</feature>
<keyword evidence="9" id="KW-1185">Reference proteome</keyword>
<feature type="domain" description="C2H2-type" evidence="7">
    <location>
        <begin position="221"/>
        <end position="250"/>
    </location>
</feature>
<keyword evidence="4" id="KW-0862">Zinc</keyword>
<feature type="compositionally biased region" description="Low complexity" evidence="6">
    <location>
        <begin position="138"/>
        <end position="159"/>
    </location>
</feature>
<dbReference type="GO" id="GO:0031519">
    <property type="term" value="C:PcG protein complex"/>
    <property type="evidence" value="ECO:0007669"/>
    <property type="project" value="TreeGrafter"/>
</dbReference>
<dbReference type="AlphaFoldDB" id="A0A9P3M0G7"/>
<evidence type="ECO:0000256" key="1">
    <source>
        <dbReference type="ARBA" id="ARBA00022723"/>
    </source>
</evidence>
<accession>A0A9P3M0G7</accession>
<keyword evidence="1" id="KW-0479">Metal-binding</keyword>
<feature type="compositionally biased region" description="Polar residues" evidence="6">
    <location>
        <begin position="448"/>
        <end position="469"/>
    </location>
</feature>
<feature type="region of interest" description="Disordered" evidence="6">
    <location>
        <begin position="602"/>
        <end position="676"/>
    </location>
</feature>
<dbReference type="PANTHER" id="PTHR14003:SF19">
    <property type="entry name" value="YY2 TRANSCRIPTION FACTOR"/>
    <property type="match status" value="1"/>
</dbReference>
<dbReference type="Proteomes" id="UP000827284">
    <property type="component" value="Unassembled WGS sequence"/>
</dbReference>
<evidence type="ECO:0000313" key="8">
    <source>
        <dbReference type="EMBL" id="GJJ77167.1"/>
    </source>
</evidence>
<feature type="region of interest" description="Disordered" evidence="6">
    <location>
        <begin position="489"/>
        <end position="586"/>
    </location>
</feature>
<evidence type="ECO:0000256" key="5">
    <source>
        <dbReference type="PROSITE-ProRule" id="PRU00042"/>
    </source>
</evidence>
<feature type="compositionally biased region" description="Polar residues" evidence="6">
    <location>
        <begin position="621"/>
        <end position="631"/>
    </location>
</feature>
<reference evidence="8" key="1">
    <citation type="submission" date="2021-11" db="EMBL/GenBank/DDBJ databases">
        <authorList>
            <person name="Herlambang A."/>
            <person name="Guo Y."/>
            <person name="Takashima Y."/>
            <person name="Nishizawa T."/>
        </authorList>
    </citation>
    <scope>NUCLEOTIDE SEQUENCE</scope>
    <source>
        <strain evidence="8">E1425</strain>
    </source>
</reference>
<feature type="region of interest" description="Disordered" evidence="6">
    <location>
        <begin position="434"/>
        <end position="469"/>
    </location>
</feature>
<dbReference type="EMBL" id="BQFW01000013">
    <property type="protein sequence ID" value="GJJ77167.1"/>
    <property type="molecule type" value="Genomic_DNA"/>
</dbReference>
<evidence type="ECO:0000256" key="2">
    <source>
        <dbReference type="ARBA" id="ARBA00022737"/>
    </source>
</evidence>
<sequence length="676" mass="72990">MFSPSTAVGPLSAPSSPSFPNTTSNLPESPAPSSFMGMHGHNSNSSGSLYEPFRRNSVPILTVDQAEHKRKISEEKHMQRQGSWSSLSSSASSNSLMGGPIHHHGIIGVPPPGLHHLDAAHLDPATMHYYRTQFSQQHVLQQQQQQQHLHMQQQHGLNQVMPSSPMPDNFMSNGGGHHHHHSSSSSTGAIRSTSSAKVKRNNSICSTTSVSSSSSGSNNKHPCKFPSCEWSFKRYEHLKRHMLVHTKERPFQCEFAGCNKSFSRSDNFSAHLRTHSKKALAHRRYESRGLETGNNNGPGNGPSIKQESQDASGSLSGSSDVGMAGFIPHPSMHLPHSYSSSSMSQSVTSDYGRDEYSPPLSPGGTPMHRSHSALGTSSSLNDDDSFDMMGHHSGYGFGGSSMYSLDHLDNLNNMVPKFDTIRLDIKSVAPGDMQAQYDDDRHDGMGLSSDNPTNNPNGESPRASSPTMQQYEHFSFPPSISTHFMPVMSTQDQHSQSSQNGHDSMQPSSAGSYTSLPSSDSFSSQGYHSDSDMKGIHFSQGSGNGDSDTHYSPSPPLNSDGHSQGPYHHSSSMYESNGSGHGSKGGNPMMYHMSYATLPRSASSSSITSSSAALPPHPLMSSMSTSVSTPGGLNDPLYSPNSTMIAGQGSRAQQVKAHQRQITKLQLKQQRQAQTA</sequence>
<dbReference type="SUPFAM" id="SSF57667">
    <property type="entry name" value="beta-beta-alpha zinc fingers"/>
    <property type="match status" value="2"/>
</dbReference>
<reference evidence="8" key="2">
    <citation type="journal article" date="2022" name="Microbiol. Resour. Announc.">
        <title>Whole-Genome Sequence of Entomortierella parvispora E1425, a Mucoromycotan Fungus Associated with Burkholderiaceae-Related Endosymbiotic Bacteria.</title>
        <authorList>
            <person name="Herlambang A."/>
            <person name="Guo Y."/>
            <person name="Takashima Y."/>
            <person name="Narisawa K."/>
            <person name="Ohta H."/>
            <person name="Nishizawa T."/>
        </authorList>
    </citation>
    <scope>NUCLEOTIDE SEQUENCE</scope>
    <source>
        <strain evidence="8">E1425</strain>
    </source>
</reference>
<dbReference type="GO" id="GO:0000978">
    <property type="term" value="F:RNA polymerase II cis-regulatory region sequence-specific DNA binding"/>
    <property type="evidence" value="ECO:0007669"/>
    <property type="project" value="TreeGrafter"/>
</dbReference>
<feature type="compositionally biased region" description="Low complexity" evidence="6">
    <location>
        <begin position="328"/>
        <end position="346"/>
    </location>
</feature>
<organism evidence="8 9">
    <name type="scientific">Entomortierella parvispora</name>
    <dbReference type="NCBI Taxonomy" id="205924"/>
    <lineage>
        <taxon>Eukaryota</taxon>
        <taxon>Fungi</taxon>
        <taxon>Fungi incertae sedis</taxon>
        <taxon>Mucoromycota</taxon>
        <taxon>Mortierellomycotina</taxon>
        <taxon>Mortierellomycetes</taxon>
        <taxon>Mortierellales</taxon>
        <taxon>Mortierellaceae</taxon>
        <taxon>Entomortierella</taxon>
    </lineage>
</organism>
<comment type="caution">
    <text evidence="8">The sequence shown here is derived from an EMBL/GenBank/DDBJ whole genome shotgun (WGS) entry which is preliminary data.</text>
</comment>
<dbReference type="PANTHER" id="PTHR14003">
    <property type="entry name" value="TRANSCRIPTIONAL REPRESSOR PROTEIN YY"/>
    <property type="match status" value="1"/>
</dbReference>
<dbReference type="PROSITE" id="PS50157">
    <property type="entry name" value="ZINC_FINGER_C2H2_2"/>
    <property type="match status" value="2"/>
</dbReference>
<evidence type="ECO:0000259" key="7">
    <source>
        <dbReference type="PROSITE" id="PS50157"/>
    </source>
</evidence>
<dbReference type="GO" id="GO:0000785">
    <property type="term" value="C:chromatin"/>
    <property type="evidence" value="ECO:0007669"/>
    <property type="project" value="TreeGrafter"/>
</dbReference>
<feature type="compositionally biased region" description="Polar residues" evidence="6">
    <location>
        <begin position="660"/>
        <end position="676"/>
    </location>
</feature>